<organism evidence="1 2">
    <name type="scientific">Necator americanus</name>
    <name type="common">Human hookworm</name>
    <dbReference type="NCBI Taxonomy" id="51031"/>
    <lineage>
        <taxon>Eukaryota</taxon>
        <taxon>Metazoa</taxon>
        <taxon>Ecdysozoa</taxon>
        <taxon>Nematoda</taxon>
        <taxon>Chromadorea</taxon>
        <taxon>Rhabditida</taxon>
        <taxon>Rhabditina</taxon>
        <taxon>Rhabditomorpha</taxon>
        <taxon>Strongyloidea</taxon>
        <taxon>Ancylostomatidae</taxon>
        <taxon>Bunostominae</taxon>
        <taxon>Necator</taxon>
    </lineage>
</organism>
<dbReference type="InterPro" id="IPR036397">
    <property type="entry name" value="RNaseH_sf"/>
</dbReference>
<evidence type="ECO:0000313" key="1">
    <source>
        <dbReference type="EMBL" id="KAK6739253.1"/>
    </source>
</evidence>
<dbReference type="EMBL" id="JAVFWL010000002">
    <property type="protein sequence ID" value="KAK6739253.1"/>
    <property type="molecule type" value="Genomic_DNA"/>
</dbReference>
<dbReference type="Gene3D" id="3.30.420.10">
    <property type="entry name" value="Ribonuclease H-like superfamily/Ribonuclease H"/>
    <property type="match status" value="1"/>
</dbReference>
<dbReference type="Proteomes" id="UP001303046">
    <property type="component" value="Unassembled WGS sequence"/>
</dbReference>
<name>A0ABR1CNG8_NECAM</name>
<comment type="caution">
    <text evidence="1">The sequence shown here is derived from an EMBL/GenBank/DDBJ whole genome shotgun (WGS) entry which is preliminary data.</text>
</comment>
<keyword evidence="2" id="KW-1185">Reference proteome</keyword>
<evidence type="ECO:0000313" key="2">
    <source>
        <dbReference type="Proteomes" id="UP001303046"/>
    </source>
</evidence>
<proteinExistence type="predicted"/>
<gene>
    <name evidence="1" type="primary">Necator_chrII.g8775</name>
    <name evidence="1" type="ORF">RB195_020980</name>
</gene>
<reference evidence="1 2" key="1">
    <citation type="submission" date="2023-08" db="EMBL/GenBank/DDBJ databases">
        <title>A Necator americanus chromosomal reference genome.</title>
        <authorList>
            <person name="Ilik V."/>
            <person name="Petrzelkova K.J."/>
            <person name="Pardy F."/>
            <person name="Fuh T."/>
            <person name="Niatou-Singa F.S."/>
            <person name="Gouil Q."/>
            <person name="Baker L."/>
            <person name="Ritchie M.E."/>
            <person name="Jex A.R."/>
            <person name="Gazzola D."/>
            <person name="Li H."/>
            <person name="Toshio Fujiwara R."/>
            <person name="Zhan B."/>
            <person name="Aroian R.V."/>
            <person name="Pafco B."/>
            <person name="Schwarz E.M."/>
        </authorList>
    </citation>
    <scope>NUCLEOTIDE SEQUENCE [LARGE SCALE GENOMIC DNA]</scope>
    <source>
        <strain evidence="1 2">Aroian</strain>
        <tissue evidence="1">Whole animal</tissue>
    </source>
</reference>
<sequence length="81" mass="9328">MKKIDVCVQHGLTQKNLLDRIDACDSLLKFNEIDPSLMRMVTADQTQTTYENKTQKELWFYRGELAQTIVKPGLTAKKVLL</sequence>
<protein>
    <submittedName>
        <fullName evidence="1">Uncharacterized protein</fullName>
    </submittedName>
</protein>
<accession>A0ABR1CNG8</accession>